<feature type="region of interest" description="Disordered" evidence="1">
    <location>
        <begin position="143"/>
        <end position="205"/>
    </location>
</feature>
<feature type="compositionally biased region" description="Low complexity" evidence="1">
    <location>
        <begin position="89"/>
        <end position="102"/>
    </location>
</feature>
<feature type="compositionally biased region" description="Basic residues" evidence="1">
    <location>
        <begin position="175"/>
        <end position="190"/>
    </location>
</feature>
<evidence type="ECO:0000313" key="3">
    <source>
        <dbReference type="Proteomes" id="UP001162640"/>
    </source>
</evidence>
<evidence type="ECO:0000256" key="1">
    <source>
        <dbReference type="SAM" id="MobiDB-lite"/>
    </source>
</evidence>
<feature type="compositionally biased region" description="Acidic residues" evidence="1">
    <location>
        <begin position="71"/>
        <end position="87"/>
    </location>
</feature>
<name>A0A9W6ZKG2_9STRA</name>
<evidence type="ECO:0000313" key="2">
    <source>
        <dbReference type="EMBL" id="GMH52942.1"/>
    </source>
</evidence>
<organism evidence="2 3">
    <name type="scientific">Triparma laevis f. inornata</name>
    <dbReference type="NCBI Taxonomy" id="1714386"/>
    <lineage>
        <taxon>Eukaryota</taxon>
        <taxon>Sar</taxon>
        <taxon>Stramenopiles</taxon>
        <taxon>Ochrophyta</taxon>
        <taxon>Bolidophyceae</taxon>
        <taxon>Parmales</taxon>
        <taxon>Triparmaceae</taxon>
        <taxon>Triparma</taxon>
    </lineage>
</organism>
<proteinExistence type="predicted"/>
<reference evidence="3" key="1">
    <citation type="journal article" date="2023" name="Commun. Biol.">
        <title>Genome analysis of Parmales, the sister group of diatoms, reveals the evolutionary specialization of diatoms from phago-mixotrophs to photoautotrophs.</title>
        <authorList>
            <person name="Ban H."/>
            <person name="Sato S."/>
            <person name="Yoshikawa S."/>
            <person name="Yamada K."/>
            <person name="Nakamura Y."/>
            <person name="Ichinomiya M."/>
            <person name="Sato N."/>
            <person name="Blanc-Mathieu R."/>
            <person name="Endo H."/>
            <person name="Kuwata A."/>
            <person name="Ogata H."/>
        </authorList>
    </citation>
    <scope>NUCLEOTIDE SEQUENCE [LARGE SCALE GENOMIC DNA]</scope>
</reference>
<feature type="compositionally biased region" description="Acidic residues" evidence="1">
    <location>
        <begin position="161"/>
        <end position="170"/>
    </location>
</feature>
<accession>A0A9W6ZKG2</accession>
<sequence length="205" mass="22717">MNASEILLGHQGDLSSKMRQEMKKRSAAQGDSDTQTKRSKPNSTAGPLLPPPSPTAATTTTAKEPDAGDANFDDFMDEIDNVGDTDELPSSTPNAPASSSTSKDSDAPRIDPTLSDASVTQNRDFDQAAYEAKLGHLYSLASSTQKVETVEPDVDERLNDGEVEEEEELDLVSIMKKKKKEEKRRKKEMKKKREDSEDQDQWRRK</sequence>
<dbReference type="EMBL" id="BLQM01000030">
    <property type="protein sequence ID" value="GMH52942.1"/>
    <property type="molecule type" value="Genomic_DNA"/>
</dbReference>
<gene>
    <name evidence="2" type="ORF">TL16_g01341</name>
</gene>
<feature type="region of interest" description="Disordered" evidence="1">
    <location>
        <begin position="1"/>
        <end position="122"/>
    </location>
</feature>
<protein>
    <submittedName>
        <fullName evidence="2">Uncharacterized protein</fullName>
    </submittedName>
</protein>
<feature type="compositionally biased region" description="Basic and acidic residues" evidence="1">
    <location>
        <begin position="191"/>
        <end position="205"/>
    </location>
</feature>
<dbReference type="Proteomes" id="UP001162640">
    <property type="component" value="Unassembled WGS sequence"/>
</dbReference>
<dbReference type="AlphaFoldDB" id="A0A9W6ZKG2"/>
<comment type="caution">
    <text evidence="2">The sequence shown here is derived from an EMBL/GenBank/DDBJ whole genome shotgun (WGS) entry which is preliminary data.</text>
</comment>